<accession>A0A7Y9S871</accession>
<dbReference type="RefSeq" id="WP_179389429.1">
    <property type="nucleotide sequence ID" value="NZ_JACBYQ010000002.1"/>
</dbReference>
<evidence type="ECO:0000313" key="2">
    <source>
        <dbReference type="EMBL" id="NYE95676.1"/>
    </source>
</evidence>
<dbReference type="SUPFAM" id="SSF52799">
    <property type="entry name" value="(Phosphotyrosine protein) phosphatases II"/>
    <property type="match status" value="1"/>
</dbReference>
<gene>
    <name evidence="2" type="ORF">FHU41_001926</name>
</gene>
<dbReference type="EMBL" id="JACBYQ010000002">
    <property type="protein sequence ID" value="NYE95676.1"/>
    <property type="molecule type" value="Genomic_DNA"/>
</dbReference>
<dbReference type="AlphaFoldDB" id="A0A7Y9S871"/>
<dbReference type="InterPro" id="IPR026893">
    <property type="entry name" value="Tyr/Ser_Pase_IphP-type"/>
</dbReference>
<organism evidence="2 3">
    <name type="scientific">Psychromicrobium silvestre</name>
    <dbReference type="NCBI Taxonomy" id="1645614"/>
    <lineage>
        <taxon>Bacteria</taxon>
        <taxon>Bacillati</taxon>
        <taxon>Actinomycetota</taxon>
        <taxon>Actinomycetes</taxon>
        <taxon>Micrococcales</taxon>
        <taxon>Micrococcaceae</taxon>
        <taxon>Psychromicrobium</taxon>
    </lineage>
</organism>
<comment type="similarity">
    <text evidence="1">Belongs to the protein-tyrosine phosphatase family.</text>
</comment>
<keyword evidence="3" id="KW-1185">Reference proteome</keyword>
<name>A0A7Y9S871_9MICC</name>
<evidence type="ECO:0000256" key="1">
    <source>
        <dbReference type="ARBA" id="ARBA00009580"/>
    </source>
</evidence>
<protein>
    <submittedName>
        <fullName evidence="2">Protein tyrosine/serine phosphatase</fullName>
    </submittedName>
</protein>
<dbReference type="InterPro" id="IPR029021">
    <property type="entry name" value="Prot-tyrosine_phosphatase-like"/>
</dbReference>
<dbReference type="Gene3D" id="3.90.190.10">
    <property type="entry name" value="Protein tyrosine phosphatase superfamily"/>
    <property type="match status" value="1"/>
</dbReference>
<dbReference type="PANTHER" id="PTHR31126">
    <property type="entry name" value="TYROSINE-PROTEIN PHOSPHATASE"/>
    <property type="match status" value="1"/>
</dbReference>
<comment type="caution">
    <text evidence="2">The sequence shown here is derived from an EMBL/GenBank/DDBJ whole genome shotgun (WGS) entry which is preliminary data.</text>
</comment>
<dbReference type="PANTHER" id="PTHR31126:SF1">
    <property type="entry name" value="TYROSINE SPECIFIC PROTEIN PHOSPHATASES DOMAIN-CONTAINING PROTEIN"/>
    <property type="match status" value="1"/>
</dbReference>
<reference evidence="2 3" key="1">
    <citation type="submission" date="2020-07" db="EMBL/GenBank/DDBJ databases">
        <title>Sequencing the genomes of 1000 actinobacteria strains.</title>
        <authorList>
            <person name="Klenk H.-P."/>
        </authorList>
    </citation>
    <scope>NUCLEOTIDE SEQUENCE [LARGE SCALE GENOMIC DNA]</scope>
    <source>
        <strain evidence="2 3">DSM 102047</strain>
    </source>
</reference>
<dbReference type="Pfam" id="PF13350">
    <property type="entry name" value="Y_phosphatase3"/>
    <property type="match status" value="1"/>
</dbReference>
<dbReference type="GO" id="GO:0004721">
    <property type="term" value="F:phosphoprotein phosphatase activity"/>
    <property type="evidence" value="ECO:0007669"/>
    <property type="project" value="InterPro"/>
</dbReference>
<proteinExistence type="inferred from homology"/>
<sequence>MSAMISLPGFPNFRDLGGLALVSGGTTAAGRVLRSAAATSLSSEQLLAAQVGKVRFIDLRSVTETVATPHALRNLSQYLNLPIIDPAREHEFNPGNSSLGEIYAKSLVRNAKTISTILAEIAAVEGPVLVSCAAGKDRTGMICALLLDAAGVEPAAIRADYQAGENGAKGEDIEYMLTSIHREFGSITGYFEFLGLSSDEVASLSSRLA</sequence>
<evidence type="ECO:0000313" key="3">
    <source>
        <dbReference type="Proteomes" id="UP000521748"/>
    </source>
</evidence>
<dbReference type="Proteomes" id="UP000521748">
    <property type="component" value="Unassembled WGS sequence"/>
</dbReference>